<feature type="compositionally biased region" description="Basic and acidic residues" evidence="1">
    <location>
        <begin position="398"/>
        <end position="423"/>
    </location>
</feature>
<dbReference type="Gene3D" id="2.60.120.650">
    <property type="entry name" value="Cupin"/>
    <property type="match status" value="1"/>
</dbReference>
<comment type="caution">
    <text evidence="4">The sequence shown here is derived from an EMBL/GenBank/DDBJ whole genome shotgun (WGS) entry which is preliminary data.</text>
</comment>
<evidence type="ECO:0000259" key="2">
    <source>
        <dbReference type="PROSITE" id="PS50280"/>
    </source>
</evidence>
<reference evidence="4" key="1">
    <citation type="submission" date="2020-06" db="EMBL/GenBank/DDBJ databases">
        <authorList>
            <consortium name="Plant Systems Biology data submission"/>
        </authorList>
    </citation>
    <scope>NUCLEOTIDE SEQUENCE</scope>
    <source>
        <strain evidence="4">D6</strain>
    </source>
</reference>
<name>A0A9N8EAS7_9STRA</name>
<accession>A0A9N8EAS7</accession>
<dbReference type="PROSITE" id="PS51184">
    <property type="entry name" value="JMJC"/>
    <property type="match status" value="1"/>
</dbReference>
<evidence type="ECO:0000256" key="1">
    <source>
        <dbReference type="SAM" id="MobiDB-lite"/>
    </source>
</evidence>
<dbReference type="SMART" id="SM00317">
    <property type="entry name" value="SET"/>
    <property type="match status" value="1"/>
</dbReference>
<dbReference type="Pfam" id="PF13621">
    <property type="entry name" value="Cupin_8"/>
    <property type="match status" value="1"/>
</dbReference>
<evidence type="ECO:0000313" key="4">
    <source>
        <dbReference type="EMBL" id="CAB9517987.1"/>
    </source>
</evidence>
<dbReference type="GO" id="GO:0008168">
    <property type="term" value="F:methyltransferase activity"/>
    <property type="evidence" value="ECO:0007669"/>
    <property type="project" value="InterPro"/>
</dbReference>
<dbReference type="SUPFAM" id="SSF82199">
    <property type="entry name" value="SET domain"/>
    <property type="match status" value="1"/>
</dbReference>
<dbReference type="SMART" id="SM00558">
    <property type="entry name" value="JmjC"/>
    <property type="match status" value="1"/>
</dbReference>
<feature type="region of interest" description="Disordered" evidence="1">
    <location>
        <begin position="525"/>
        <end position="568"/>
    </location>
</feature>
<dbReference type="PROSITE" id="PS50280">
    <property type="entry name" value="SET"/>
    <property type="match status" value="1"/>
</dbReference>
<dbReference type="Pfam" id="PF00856">
    <property type="entry name" value="SET"/>
    <property type="match status" value="1"/>
</dbReference>
<sequence>MSDTKRFVPLFRRCDTDVRGRHLVASRAIPKGTLIFVERPLVALQSLGNPVWVCHACKAFVGGPKAALQILAHRTFPDHPTDCSEESAVVPCRQGCGQVYCSNPCEQDFWEARHKYLCTGSIQDDSKGTNHPLIQFKQHAIQTNEIFLLVAEWIVAEYTIQQQQLQRNNSNSNSNNSYASWIPSNDVFLRSLLNNNNDDNNNNKNPFEDFDMEPWWDIDSTNDNQNLIQVPQKQEPTTPDILKKLCQDASQFWQEHWKTLSKQHVNPQSSKNLNDIFGPLHMANIIGACELNSIGIRRRNPLCRDIFDQDIRRTRKQELLICLEQAGMMDAQEEEEPEEGNQDNNNDTEDNNNNNNNNPRQTENEENANEDEELYSDDDLAGFLAGLDVFEDQRVKAQGEKAGIEDPHDGHENCGDEHDHNDNDQDDFDVLFSPLDGTAMFALCCKMNHSCDPNVVVLYKSGGWGRLYPLAAHCVALRDIQEHEELCISYIDTDSPLEKRQEELKHYGFICNCTKCQKERANSNGEIQSADGAQDEDFLFGSDDSDSDNESGDDGNGNYANDGAEEQENKSIDGVEALAQKVSELDAVLNQASLGSIPLACMAQASAFVIQTAKAAQKEGTDETVFGLLQLCVGALRERDFVLAETVGADLERVLFSMLKKESKWPSMTYREAFWCAAITAAVGFSHKGLFLPAIGYLDKATILGLDRSSIDEFFSYVEYHASHVAQGPCLPTLLVEWIPDYGTSDLRGLLHDQGLSQPIGFPIPECSDAADDNIQSLYIAKAKPVLVRQYAIAWPAIQKWRSLTFFARYFGHRLVPIELGSMKSESGMKEKLMTLREFVSSYLSKSSALQCWTLQDSISRHNQIAYLAQHPVIKQLPVLGDDIDLKPSLCGSLGPTHVYLWVGTGGTRTPLHFDSYSNIFVQVVGVKYVRIYAREETSKLYVSERSSYGLQGNMSDVDCERENVELHPLAKEAKFEEVLLFPGDALHIPARAWHYVRSLTTSVSVNFWF</sequence>
<dbReference type="OrthoDB" id="47172at2759"/>
<evidence type="ECO:0000313" key="5">
    <source>
        <dbReference type="Proteomes" id="UP001153069"/>
    </source>
</evidence>
<dbReference type="AlphaFoldDB" id="A0A9N8EAS7"/>
<dbReference type="Gene3D" id="2.170.270.10">
    <property type="entry name" value="SET domain"/>
    <property type="match status" value="1"/>
</dbReference>
<dbReference type="InterPro" id="IPR046341">
    <property type="entry name" value="SET_dom_sf"/>
</dbReference>
<dbReference type="CDD" id="cd20071">
    <property type="entry name" value="SET_SMYD"/>
    <property type="match status" value="1"/>
</dbReference>
<dbReference type="SUPFAM" id="SSF51197">
    <property type="entry name" value="Clavaminate synthase-like"/>
    <property type="match status" value="1"/>
</dbReference>
<feature type="compositionally biased region" description="Acidic residues" evidence="1">
    <location>
        <begin position="533"/>
        <end position="553"/>
    </location>
</feature>
<feature type="compositionally biased region" description="Low complexity" evidence="1">
    <location>
        <begin position="351"/>
        <end position="361"/>
    </location>
</feature>
<keyword evidence="5" id="KW-1185">Reference proteome</keyword>
<gene>
    <name evidence="4" type="ORF">SEMRO_897_G217520.1</name>
</gene>
<dbReference type="InterPro" id="IPR003347">
    <property type="entry name" value="JmjC_dom"/>
</dbReference>
<dbReference type="PANTHER" id="PTHR47436">
    <property type="entry name" value="HISTONE-LYSINE N-METHYLTRANSFERASE ATXR2"/>
    <property type="match status" value="1"/>
</dbReference>
<evidence type="ECO:0000259" key="3">
    <source>
        <dbReference type="PROSITE" id="PS51184"/>
    </source>
</evidence>
<protein>
    <submittedName>
        <fullName evidence="4">Specific demethylase 8</fullName>
    </submittedName>
</protein>
<dbReference type="InterPro" id="IPR001214">
    <property type="entry name" value="SET_dom"/>
</dbReference>
<feature type="region of interest" description="Disordered" evidence="1">
    <location>
        <begin position="330"/>
        <end position="372"/>
    </location>
</feature>
<organism evidence="4 5">
    <name type="scientific">Seminavis robusta</name>
    <dbReference type="NCBI Taxonomy" id="568900"/>
    <lineage>
        <taxon>Eukaryota</taxon>
        <taxon>Sar</taxon>
        <taxon>Stramenopiles</taxon>
        <taxon>Ochrophyta</taxon>
        <taxon>Bacillariophyta</taxon>
        <taxon>Bacillariophyceae</taxon>
        <taxon>Bacillariophycidae</taxon>
        <taxon>Naviculales</taxon>
        <taxon>Naviculaceae</taxon>
        <taxon>Seminavis</taxon>
    </lineage>
</organism>
<dbReference type="PANTHER" id="PTHR47436:SF1">
    <property type="entry name" value="SET DOMAIN-CONTAINING PROTEIN"/>
    <property type="match status" value="1"/>
</dbReference>
<feature type="domain" description="SET" evidence="2">
    <location>
        <begin position="9"/>
        <end position="491"/>
    </location>
</feature>
<feature type="compositionally biased region" description="Acidic residues" evidence="1">
    <location>
        <begin position="331"/>
        <end position="350"/>
    </location>
</feature>
<dbReference type="EMBL" id="CAICTM010000895">
    <property type="protein sequence ID" value="CAB9517987.1"/>
    <property type="molecule type" value="Genomic_DNA"/>
</dbReference>
<proteinExistence type="predicted"/>
<feature type="region of interest" description="Disordered" evidence="1">
    <location>
        <begin position="398"/>
        <end position="426"/>
    </location>
</feature>
<feature type="domain" description="JmjC" evidence="3">
    <location>
        <begin position="860"/>
        <end position="1010"/>
    </location>
</feature>
<dbReference type="Proteomes" id="UP001153069">
    <property type="component" value="Unassembled WGS sequence"/>
</dbReference>
<dbReference type="InterPro" id="IPR041667">
    <property type="entry name" value="Cupin_8"/>
</dbReference>
<dbReference type="InterPro" id="IPR044237">
    <property type="entry name" value="ATXR2-like"/>
</dbReference>